<dbReference type="EMBL" id="DF143061">
    <property type="protein sequence ID" value="GAA50604.1"/>
    <property type="molecule type" value="Genomic_DNA"/>
</dbReference>
<reference key="2">
    <citation type="submission" date="2011-10" db="EMBL/GenBank/DDBJ databases">
        <title>The genome and transcriptome sequence of Clonorchis sinensis provide insights into the carcinogenic liver fluke.</title>
        <authorList>
            <person name="Wang X."/>
            <person name="Huang Y."/>
            <person name="Chen W."/>
            <person name="Liu H."/>
            <person name="Guo L."/>
            <person name="Chen Y."/>
            <person name="Luo F."/>
            <person name="Zhou W."/>
            <person name="Sun J."/>
            <person name="Mao Q."/>
            <person name="Liang P."/>
            <person name="Zhou C."/>
            <person name="Tian Y."/>
            <person name="Men J."/>
            <person name="Lv X."/>
            <person name="Huang L."/>
            <person name="Zhou J."/>
            <person name="Hu Y."/>
            <person name="Li R."/>
            <person name="Zhang F."/>
            <person name="Lei H."/>
            <person name="Li X."/>
            <person name="Hu X."/>
            <person name="Liang C."/>
            <person name="Xu J."/>
            <person name="Wu Z."/>
            <person name="Yu X."/>
        </authorList>
    </citation>
    <scope>NUCLEOTIDE SEQUENCE</scope>
    <source>
        <strain>Henan</strain>
    </source>
</reference>
<keyword evidence="3" id="KW-1185">Reference proteome</keyword>
<evidence type="ECO:0000313" key="2">
    <source>
        <dbReference type="EMBL" id="GAA50604.1"/>
    </source>
</evidence>
<evidence type="ECO:0000256" key="1">
    <source>
        <dbReference type="SAM" id="MobiDB-lite"/>
    </source>
</evidence>
<organism evidence="2 3">
    <name type="scientific">Clonorchis sinensis</name>
    <name type="common">Chinese liver fluke</name>
    <dbReference type="NCBI Taxonomy" id="79923"/>
    <lineage>
        <taxon>Eukaryota</taxon>
        <taxon>Metazoa</taxon>
        <taxon>Spiralia</taxon>
        <taxon>Lophotrochozoa</taxon>
        <taxon>Platyhelminthes</taxon>
        <taxon>Trematoda</taxon>
        <taxon>Digenea</taxon>
        <taxon>Opisthorchiida</taxon>
        <taxon>Opisthorchiata</taxon>
        <taxon>Opisthorchiidae</taxon>
        <taxon>Clonorchis</taxon>
    </lineage>
</organism>
<sequence length="523" mass="60073">MSAEVPPNDRVGMEPTTASRRSPRVSVNLMFYLNPENITNGRFSWVPGRRSPRVSVNLMFYLNPENITNGRFSWVPDSNTHVFVSAVGAFTATISVVILDIPIEPFGSNLVVLRDCAHFKRVIFSFTLKWVCTHNNPDSEASKMYYLKVPDKNRPELSSVYSASNRTNSNRRNRCFRMWKLRLTIHPIYPKRDVDGLHILMNPIQHSKAWLGNEDLGRHVLCQLAAEDELAVVADTGAVLLHVLPGNRLLEFRQPLPHPLLLVRLQLRMYRIRQHSTACARPHTIPLALRLRCRYFGPPMTIPYREICSPQSAKAVIGLGLPEVTVSDLCLLAIVGSLRTYDTFMRGDRKTRNLAEKWEIITNEHSGRRRKHLSGWLTPRGPKNLDRMQLHQYSFAAWKGDLFDRTGHSPVMLCDGRLHSEITQLDRYGQFWTDRLLEQCCHGFPLKVVHINNKPIPDIPSGANIRVMYCLTDMSCNMPEDGKSVELLWTPNCHSMVPYANNEKKYQWALHTDRFSRSFYEQC</sequence>
<dbReference type="AlphaFoldDB" id="G7YCC0"/>
<protein>
    <submittedName>
        <fullName evidence="2">Uncharacterized protein</fullName>
    </submittedName>
</protein>
<gene>
    <name evidence="2" type="ORF">CLF_104783</name>
</gene>
<dbReference type="Proteomes" id="UP000008909">
    <property type="component" value="Unassembled WGS sequence"/>
</dbReference>
<reference evidence="2" key="1">
    <citation type="journal article" date="2011" name="Genome Biol.">
        <title>The draft genome of the carcinogenic human liver fluke Clonorchis sinensis.</title>
        <authorList>
            <person name="Wang X."/>
            <person name="Chen W."/>
            <person name="Huang Y."/>
            <person name="Sun J."/>
            <person name="Men J."/>
            <person name="Liu H."/>
            <person name="Luo F."/>
            <person name="Guo L."/>
            <person name="Lv X."/>
            <person name="Deng C."/>
            <person name="Zhou C."/>
            <person name="Fan Y."/>
            <person name="Li X."/>
            <person name="Huang L."/>
            <person name="Hu Y."/>
            <person name="Liang C."/>
            <person name="Hu X."/>
            <person name="Xu J."/>
            <person name="Yu X."/>
        </authorList>
    </citation>
    <scope>NUCLEOTIDE SEQUENCE [LARGE SCALE GENOMIC DNA]</scope>
    <source>
        <strain evidence="2">Henan</strain>
    </source>
</reference>
<proteinExistence type="predicted"/>
<accession>G7YCC0</accession>
<feature type="region of interest" description="Disordered" evidence="1">
    <location>
        <begin position="1"/>
        <end position="20"/>
    </location>
</feature>
<name>G7YCC0_CLOSI</name>
<evidence type="ECO:0000313" key="3">
    <source>
        <dbReference type="Proteomes" id="UP000008909"/>
    </source>
</evidence>